<dbReference type="RefSeq" id="WP_346123496.1">
    <property type="nucleotide sequence ID" value="NZ_BAAAXC010000014.1"/>
</dbReference>
<evidence type="ECO:0000259" key="4">
    <source>
        <dbReference type="PROSITE" id="PS50956"/>
    </source>
</evidence>
<dbReference type="EMBL" id="JBHMCE010000002">
    <property type="protein sequence ID" value="MFB9526445.1"/>
    <property type="molecule type" value="Genomic_DNA"/>
</dbReference>
<dbReference type="Pfam" id="PF13404">
    <property type="entry name" value="HTH_AsnC-type"/>
    <property type="match status" value="2"/>
</dbReference>
<evidence type="ECO:0000256" key="1">
    <source>
        <dbReference type="ARBA" id="ARBA00023015"/>
    </source>
</evidence>
<dbReference type="PRINTS" id="PR00033">
    <property type="entry name" value="HTHASNC"/>
</dbReference>
<name>A0ABV5PT98_9ACTN</name>
<dbReference type="Gene3D" id="3.30.70.920">
    <property type="match status" value="1"/>
</dbReference>
<keyword evidence="6" id="KW-1185">Reference proteome</keyword>
<reference evidence="5 6" key="1">
    <citation type="submission" date="2024-09" db="EMBL/GenBank/DDBJ databases">
        <authorList>
            <person name="Sun Q."/>
            <person name="Mori K."/>
        </authorList>
    </citation>
    <scope>NUCLEOTIDE SEQUENCE [LARGE SCALE GENOMIC DNA]</scope>
    <source>
        <strain evidence="5 6">JCM 3323</strain>
    </source>
</reference>
<comment type="caution">
    <text evidence="5">The sequence shown here is derived from an EMBL/GenBank/DDBJ whole genome shotgun (WGS) entry which is preliminary data.</text>
</comment>
<dbReference type="Proteomes" id="UP001589646">
    <property type="component" value="Unassembled WGS sequence"/>
</dbReference>
<dbReference type="SMART" id="SM00344">
    <property type="entry name" value="HTH_ASNC"/>
    <property type="match status" value="2"/>
</dbReference>
<keyword evidence="3" id="KW-0804">Transcription</keyword>
<evidence type="ECO:0000313" key="5">
    <source>
        <dbReference type="EMBL" id="MFB9526445.1"/>
    </source>
</evidence>
<feature type="domain" description="HTH asnC-type" evidence="4">
    <location>
        <begin position="3"/>
        <end position="63"/>
    </location>
</feature>
<dbReference type="InterPro" id="IPR019888">
    <property type="entry name" value="Tscrpt_reg_AsnC-like"/>
</dbReference>
<keyword evidence="2" id="KW-0238">DNA-binding</keyword>
<protein>
    <submittedName>
        <fullName evidence="5">Lrp/AsnC family transcriptional regulator</fullName>
    </submittedName>
</protein>
<dbReference type="PANTHER" id="PTHR30154:SF34">
    <property type="entry name" value="TRANSCRIPTIONAL REGULATOR AZLB"/>
    <property type="match status" value="1"/>
</dbReference>
<dbReference type="Pfam" id="PF01037">
    <property type="entry name" value="AsnC_trans_reg"/>
    <property type="match status" value="1"/>
</dbReference>
<keyword evidence="1" id="KW-0805">Transcription regulation</keyword>
<evidence type="ECO:0000256" key="2">
    <source>
        <dbReference type="ARBA" id="ARBA00023125"/>
    </source>
</evidence>
<dbReference type="PROSITE" id="PS50956">
    <property type="entry name" value="HTH_ASNC_2"/>
    <property type="match status" value="2"/>
</dbReference>
<dbReference type="Gene3D" id="1.10.10.10">
    <property type="entry name" value="Winged helix-like DNA-binding domain superfamily/Winged helix DNA-binding domain"/>
    <property type="match status" value="2"/>
</dbReference>
<dbReference type="InterPro" id="IPR036390">
    <property type="entry name" value="WH_DNA-bd_sf"/>
</dbReference>
<dbReference type="InterPro" id="IPR019887">
    <property type="entry name" value="Tscrpt_reg_AsnC/Lrp_C"/>
</dbReference>
<dbReference type="InterPro" id="IPR000485">
    <property type="entry name" value="AsnC-type_HTH_dom"/>
</dbReference>
<dbReference type="InterPro" id="IPR011008">
    <property type="entry name" value="Dimeric_a/b-barrel"/>
</dbReference>
<sequence length="292" mass="31465">MDLDRTDLEIVRHLQADGRMTFETIAQRVGLSRPATRTRAQRLLTSGALRIVAIVHPAVKGLTAIAHASIRVDGPARPVAHSIAELAEAPFVTLTVGGHAVVAEVRAPDFAALAASIERLRGMQGVRGVDTLVYTRVLKDSTALSEPRAELQMDEIDHRILAELQADGRIAFADLGERVGLSPGAARVRALRLLDAGVARVVALVRPDVLGMGQLCGFALTVEGDAAPLVERLSSWERVSYLAACMGRADLVGTVAGETLPEVITLLEQVREMKGVRELTSWVHAELVKERY</sequence>
<evidence type="ECO:0000256" key="3">
    <source>
        <dbReference type="ARBA" id="ARBA00023163"/>
    </source>
</evidence>
<gene>
    <name evidence="5" type="ORF">ACFFRN_07450</name>
</gene>
<evidence type="ECO:0000313" key="6">
    <source>
        <dbReference type="Proteomes" id="UP001589646"/>
    </source>
</evidence>
<dbReference type="InterPro" id="IPR036388">
    <property type="entry name" value="WH-like_DNA-bd_sf"/>
</dbReference>
<feature type="domain" description="HTH asnC-type" evidence="4">
    <location>
        <begin position="153"/>
        <end position="213"/>
    </location>
</feature>
<organism evidence="5 6">
    <name type="scientific">Nonomuraea roseola</name>
    <dbReference type="NCBI Taxonomy" id="46179"/>
    <lineage>
        <taxon>Bacteria</taxon>
        <taxon>Bacillati</taxon>
        <taxon>Actinomycetota</taxon>
        <taxon>Actinomycetes</taxon>
        <taxon>Streptosporangiales</taxon>
        <taxon>Streptosporangiaceae</taxon>
        <taxon>Nonomuraea</taxon>
    </lineage>
</organism>
<proteinExistence type="predicted"/>
<dbReference type="SUPFAM" id="SSF46785">
    <property type="entry name" value="Winged helix' DNA-binding domain"/>
    <property type="match status" value="2"/>
</dbReference>
<dbReference type="PANTHER" id="PTHR30154">
    <property type="entry name" value="LEUCINE-RESPONSIVE REGULATORY PROTEIN"/>
    <property type="match status" value="1"/>
</dbReference>
<dbReference type="SUPFAM" id="SSF54909">
    <property type="entry name" value="Dimeric alpha+beta barrel"/>
    <property type="match status" value="1"/>
</dbReference>
<accession>A0ABV5PT98</accession>